<evidence type="ECO:0000259" key="3">
    <source>
        <dbReference type="Pfam" id="PF01467"/>
    </source>
</evidence>
<comment type="caution">
    <text evidence="4">The sequence shown here is derived from an EMBL/GenBank/DDBJ whole genome shotgun (WGS) entry which is preliminary data.</text>
</comment>
<dbReference type="Proteomes" id="UP000886047">
    <property type="component" value="Unassembled WGS sequence"/>
</dbReference>
<dbReference type="InterPro" id="IPR050385">
    <property type="entry name" value="Archaeal_FAD_synthase"/>
</dbReference>
<sequence length="163" mass="18191">MKFDINQKIFADYGAFEPTLKQWRKNGEKIVFTNGCFDIIHHGHVDSLMKSSEYGTRLIVGLNSDESVRLLKGKGRPVLNVEARANMLAAFVFVDAVIIFGEETPARLISQIIPDVLLKGKEYELHEIAGHETVLEHGGIVETLDLVTGISTSELIDRIKNLD</sequence>
<feature type="domain" description="Cytidyltransferase-like" evidence="3">
    <location>
        <begin position="32"/>
        <end position="156"/>
    </location>
</feature>
<name>A0A831PI91_9BACT</name>
<dbReference type="Pfam" id="PF01467">
    <property type="entry name" value="CTP_transf_like"/>
    <property type="match status" value="1"/>
</dbReference>
<dbReference type="AlphaFoldDB" id="A0A831PI91"/>
<evidence type="ECO:0000256" key="2">
    <source>
        <dbReference type="ARBA" id="ARBA00022695"/>
    </source>
</evidence>
<dbReference type="InterPro" id="IPR014729">
    <property type="entry name" value="Rossmann-like_a/b/a_fold"/>
</dbReference>
<dbReference type="EMBL" id="DSDK01000127">
    <property type="protein sequence ID" value="HDR50434.1"/>
    <property type="molecule type" value="Genomic_DNA"/>
</dbReference>
<keyword evidence="2 4" id="KW-0548">Nucleotidyltransferase</keyword>
<dbReference type="PANTHER" id="PTHR43793:SF2">
    <property type="entry name" value="BIFUNCTIONAL PROTEIN HLDE"/>
    <property type="match status" value="1"/>
</dbReference>
<protein>
    <submittedName>
        <fullName evidence="4">D-glycero-beta-D-manno-heptose 1-phosphate adenylyltransferase</fullName>
    </submittedName>
</protein>
<organism evidence="4">
    <name type="scientific">Mariniphaga anaerophila</name>
    <dbReference type="NCBI Taxonomy" id="1484053"/>
    <lineage>
        <taxon>Bacteria</taxon>
        <taxon>Pseudomonadati</taxon>
        <taxon>Bacteroidota</taxon>
        <taxon>Bacteroidia</taxon>
        <taxon>Marinilabiliales</taxon>
        <taxon>Prolixibacteraceae</taxon>
        <taxon>Mariniphaga</taxon>
    </lineage>
</organism>
<dbReference type="InterPro" id="IPR004821">
    <property type="entry name" value="Cyt_trans-like"/>
</dbReference>
<dbReference type="Gene3D" id="3.40.50.620">
    <property type="entry name" value="HUPs"/>
    <property type="match status" value="1"/>
</dbReference>
<dbReference type="NCBIfam" id="TIGR00125">
    <property type="entry name" value="cyt_tran_rel"/>
    <property type="match status" value="1"/>
</dbReference>
<reference evidence="4" key="1">
    <citation type="journal article" date="2020" name="mSystems">
        <title>Genome- and Community-Level Interaction Insights into Carbon Utilization and Element Cycling Functions of Hydrothermarchaeota in Hydrothermal Sediment.</title>
        <authorList>
            <person name="Zhou Z."/>
            <person name="Liu Y."/>
            <person name="Xu W."/>
            <person name="Pan J."/>
            <person name="Luo Z.H."/>
            <person name="Li M."/>
        </authorList>
    </citation>
    <scope>NUCLEOTIDE SEQUENCE [LARGE SCALE GENOMIC DNA]</scope>
    <source>
        <strain evidence="4">SpSt-1217</strain>
    </source>
</reference>
<dbReference type="SUPFAM" id="SSF52374">
    <property type="entry name" value="Nucleotidylyl transferase"/>
    <property type="match status" value="1"/>
</dbReference>
<gene>
    <name evidence="4" type="ORF">ENN90_02270</name>
</gene>
<dbReference type="PANTHER" id="PTHR43793">
    <property type="entry name" value="FAD SYNTHASE"/>
    <property type="match status" value="1"/>
</dbReference>
<keyword evidence="1" id="KW-0808">Transferase</keyword>
<evidence type="ECO:0000256" key="1">
    <source>
        <dbReference type="ARBA" id="ARBA00022679"/>
    </source>
</evidence>
<dbReference type="GO" id="GO:0016779">
    <property type="term" value="F:nucleotidyltransferase activity"/>
    <property type="evidence" value="ECO:0007669"/>
    <property type="project" value="UniProtKB-KW"/>
</dbReference>
<proteinExistence type="predicted"/>
<accession>A0A831PI91</accession>
<evidence type="ECO:0000313" key="4">
    <source>
        <dbReference type="EMBL" id="HDR50434.1"/>
    </source>
</evidence>